<feature type="compositionally biased region" description="Acidic residues" evidence="1">
    <location>
        <begin position="73"/>
        <end position="85"/>
    </location>
</feature>
<proteinExistence type="predicted"/>
<feature type="compositionally biased region" description="Low complexity" evidence="1">
    <location>
        <begin position="9"/>
        <end position="20"/>
    </location>
</feature>
<organism evidence="2">
    <name type="scientific">Rosellinia necatrix</name>
    <name type="common">White root-rot fungus</name>
    <dbReference type="NCBI Taxonomy" id="77044"/>
    <lineage>
        <taxon>Eukaryota</taxon>
        <taxon>Fungi</taxon>
        <taxon>Dikarya</taxon>
        <taxon>Ascomycota</taxon>
        <taxon>Pezizomycotina</taxon>
        <taxon>Sordariomycetes</taxon>
        <taxon>Xylariomycetidae</taxon>
        <taxon>Xylariales</taxon>
        <taxon>Xylariaceae</taxon>
        <taxon>Rosellinia</taxon>
    </lineage>
</organism>
<dbReference type="EMBL" id="DF977456">
    <property type="protein sequence ID" value="GAW25714.1"/>
    <property type="molecule type" value="Genomic_DNA"/>
</dbReference>
<reference evidence="2" key="1">
    <citation type="submission" date="2016-03" db="EMBL/GenBank/DDBJ databases">
        <title>Draft genome sequence of Rosellinia necatrix.</title>
        <authorList>
            <person name="Kanematsu S."/>
        </authorList>
    </citation>
    <scope>NUCLEOTIDE SEQUENCE [LARGE SCALE GENOMIC DNA]</scope>
    <source>
        <strain evidence="2">W97</strain>
    </source>
</reference>
<evidence type="ECO:0000256" key="1">
    <source>
        <dbReference type="SAM" id="MobiDB-lite"/>
    </source>
</evidence>
<dbReference type="Proteomes" id="UP000054516">
    <property type="component" value="Unassembled WGS sequence"/>
</dbReference>
<gene>
    <name evidence="2" type="ORF">SAMD00023353_1102090</name>
</gene>
<feature type="compositionally biased region" description="Polar residues" evidence="1">
    <location>
        <begin position="130"/>
        <end position="141"/>
    </location>
</feature>
<evidence type="ECO:0000313" key="3">
    <source>
        <dbReference type="Proteomes" id="UP000054516"/>
    </source>
</evidence>
<protein>
    <submittedName>
        <fullName evidence="2">Putative oligopeptide transporter OPT superfamily</fullName>
    </submittedName>
</protein>
<feature type="region of interest" description="Disordered" evidence="1">
    <location>
        <begin position="1"/>
        <end position="91"/>
    </location>
</feature>
<sequence>MATDSSVPSSGDAGARSSSAQPSAVEQRRLNSPRQRLSDNNSETEQGDDQKPANGSRDDGVGEKPVLEHPVEVDADLENEDDPEISEIPPEVRRVVSLHDDSTSSSFGLEFIIALHACPLVVPDRRQQRLCPQSPSGTSCWPYSSSSRAPSYPRSTRSGRRMPLTRCSSSRSRLTTRDCGLRASCLTAGSASR</sequence>
<feature type="compositionally biased region" description="Basic and acidic residues" evidence="1">
    <location>
        <begin position="48"/>
        <end position="72"/>
    </location>
</feature>
<evidence type="ECO:0000313" key="2">
    <source>
        <dbReference type="EMBL" id="GAW25714.1"/>
    </source>
</evidence>
<feature type="region of interest" description="Disordered" evidence="1">
    <location>
        <begin position="129"/>
        <end position="169"/>
    </location>
</feature>
<name>A0A1S8A6H7_ROSNE</name>
<accession>A0A1S8A6H7</accession>
<keyword evidence="3" id="KW-1185">Reference proteome</keyword>
<feature type="compositionally biased region" description="Polar residues" evidence="1">
    <location>
        <begin position="30"/>
        <end position="44"/>
    </location>
</feature>
<feature type="compositionally biased region" description="Low complexity" evidence="1">
    <location>
        <begin position="142"/>
        <end position="156"/>
    </location>
</feature>
<dbReference type="AlphaFoldDB" id="A0A1S8A6H7"/>